<dbReference type="FunFam" id="3.10.110.10:FF:000101">
    <property type="entry name" value="Ubiquitin-conjugating enzyme E2 D2"/>
    <property type="match status" value="1"/>
</dbReference>
<comment type="caution">
    <text evidence="8">The sequence shown here is derived from an EMBL/GenBank/DDBJ whole genome shotgun (WGS) entry which is preliminary data.</text>
</comment>
<dbReference type="SMART" id="SM00212">
    <property type="entry name" value="UBCc"/>
    <property type="match status" value="1"/>
</dbReference>
<keyword evidence="5" id="KW-0833">Ubl conjugation pathway</keyword>
<sequence length="149" mass="16666">MALKRINKEVAEMARDPPSGISARPIGDDFFHWQATIMGPPDSPYASGVFLLNIQLPTDYPFNPPRVNFITRIYHPSINANGSICPKHVDQDWSPALTVHKVLARIYNCLEDPSTDCPLVPEAAELLKTNPEKFKATAREWMSKYATGN</sequence>
<name>A0AAE0K138_9PEZI</name>
<reference evidence="8" key="1">
    <citation type="journal article" date="2023" name="Mol. Phylogenet. Evol.">
        <title>Genome-scale phylogeny and comparative genomics of the fungal order Sordariales.</title>
        <authorList>
            <person name="Hensen N."/>
            <person name="Bonometti L."/>
            <person name="Westerberg I."/>
            <person name="Brannstrom I.O."/>
            <person name="Guillou S."/>
            <person name="Cros-Aarteil S."/>
            <person name="Calhoun S."/>
            <person name="Haridas S."/>
            <person name="Kuo A."/>
            <person name="Mondo S."/>
            <person name="Pangilinan J."/>
            <person name="Riley R."/>
            <person name="LaButti K."/>
            <person name="Andreopoulos B."/>
            <person name="Lipzen A."/>
            <person name="Chen C."/>
            <person name="Yan M."/>
            <person name="Daum C."/>
            <person name="Ng V."/>
            <person name="Clum A."/>
            <person name="Steindorff A."/>
            <person name="Ohm R.A."/>
            <person name="Martin F."/>
            <person name="Silar P."/>
            <person name="Natvig D.O."/>
            <person name="Lalanne C."/>
            <person name="Gautier V."/>
            <person name="Ament-Velasquez S.L."/>
            <person name="Kruys A."/>
            <person name="Hutchinson M.I."/>
            <person name="Powell A.J."/>
            <person name="Barry K."/>
            <person name="Miller A.N."/>
            <person name="Grigoriev I.V."/>
            <person name="Debuchy R."/>
            <person name="Gladieux P."/>
            <person name="Hiltunen Thoren M."/>
            <person name="Johannesson H."/>
        </authorList>
    </citation>
    <scope>NUCLEOTIDE SEQUENCE</scope>
    <source>
        <strain evidence="8">CBS 232.78</strain>
    </source>
</reference>
<comment type="pathway">
    <text evidence="2">Protein modification; protein ubiquitination.</text>
</comment>
<keyword evidence="3" id="KW-0808">Transferase</keyword>
<dbReference type="Pfam" id="PF00179">
    <property type="entry name" value="UQ_con"/>
    <property type="match status" value="1"/>
</dbReference>
<evidence type="ECO:0000256" key="5">
    <source>
        <dbReference type="ARBA" id="ARBA00022786"/>
    </source>
</evidence>
<evidence type="ECO:0000256" key="2">
    <source>
        <dbReference type="ARBA" id="ARBA00004906"/>
    </source>
</evidence>
<dbReference type="Gene3D" id="3.10.110.10">
    <property type="entry name" value="Ubiquitin Conjugating Enzyme"/>
    <property type="match status" value="1"/>
</dbReference>
<reference evidence="8" key="2">
    <citation type="submission" date="2023-06" db="EMBL/GenBank/DDBJ databases">
        <authorList>
            <consortium name="Lawrence Berkeley National Laboratory"/>
            <person name="Haridas S."/>
            <person name="Hensen N."/>
            <person name="Bonometti L."/>
            <person name="Westerberg I."/>
            <person name="Brannstrom I.O."/>
            <person name="Guillou S."/>
            <person name="Cros-Aarteil S."/>
            <person name="Calhoun S."/>
            <person name="Kuo A."/>
            <person name="Mondo S."/>
            <person name="Pangilinan J."/>
            <person name="Riley R."/>
            <person name="LaButti K."/>
            <person name="Andreopoulos B."/>
            <person name="Lipzen A."/>
            <person name="Chen C."/>
            <person name="Yanf M."/>
            <person name="Daum C."/>
            <person name="Ng V."/>
            <person name="Clum A."/>
            <person name="Steindorff A."/>
            <person name="Ohm R."/>
            <person name="Martin F."/>
            <person name="Silar P."/>
            <person name="Natvig D."/>
            <person name="Lalanne C."/>
            <person name="Gautier V."/>
            <person name="Ament-velasquez S.L."/>
            <person name="Kruys A."/>
            <person name="Hutchinson M.I."/>
            <person name="Powell A.J."/>
            <person name="Barry K."/>
            <person name="Miller A.N."/>
            <person name="Grigoriev I.V."/>
            <person name="Debuchy R."/>
            <person name="Gladieux P."/>
            <person name="Thoren M.H."/>
            <person name="Johannesson H."/>
        </authorList>
    </citation>
    <scope>NUCLEOTIDE SEQUENCE</scope>
    <source>
        <strain evidence="8">CBS 232.78</strain>
    </source>
</reference>
<comment type="catalytic activity">
    <reaction evidence="1">
        <text>S-ubiquitinyl-[E1 ubiquitin-activating enzyme]-L-cysteine + [E2 ubiquitin-conjugating enzyme]-L-cysteine = [E1 ubiquitin-activating enzyme]-L-cysteine + S-ubiquitinyl-[E2 ubiquitin-conjugating enzyme]-L-cysteine.</text>
        <dbReference type="EC" id="2.3.2.23"/>
    </reaction>
</comment>
<dbReference type="AlphaFoldDB" id="A0AAE0K138"/>
<feature type="domain" description="UBC core" evidence="7">
    <location>
        <begin position="1"/>
        <end position="147"/>
    </location>
</feature>
<dbReference type="GO" id="GO:0005524">
    <property type="term" value="F:ATP binding"/>
    <property type="evidence" value="ECO:0007669"/>
    <property type="project" value="UniProtKB-KW"/>
</dbReference>
<dbReference type="Proteomes" id="UP001285441">
    <property type="component" value="Unassembled WGS sequence"/>
</dbReference>
<evidence type="ECO:0000313" key="8">
    <source>
        <dbReference type="EMBL" id="KAK3367757.1"/>
    </source>
</evidence>
<dbReference type="SUPFAM" id="SSF54495">
    <property type="entry name" value="UBC-like"/>
    <property type="match status" value="1"/>
</dbReference>
<evidence type="ECO:0000256" key="1">
    <source>
        <dbReference type="ARBA" id="ARBA00000485"/>
    </source>
</evidence>
<keyword evidence="4" id="KW-0547">Nucleotide-binding</keyword>
<gene>
    <name evidence="8" type="ORF">B0H63DRAFT_489734</name>
</gene>
<dbReference type="InterPro" id="IPR016135">
    <property type="entry name" value="UBQ-conjugating_enzyme/RWD"/>
</dbReference>
<dbReference type="EMBL" id="JAULSW010000011">
    <property type="protein sequence ID" value="KAK3367757.1"/>
    <property type="molecule type" value="Genomic_DNA"/>
</dbReference>
<evidence type="ECO:0000259" key="7">
    <source>
        <dbReference type="PROSITE" id="PS50127"/>
    </source>
</evidence>
<evidence type="ECO:0000313" key="9">
    <source>
        <dbReference type="Proteomes" id="UP001285441"/>
    </source>
</evidence>
<evidence type="ECO:0000256" key="3">
    <source>
        <dbReference type="ARBA" id="ARBA00022679"/>
    </source>
</evidence>
<dbReference type="InterPro" id="IPR000608">
    <property type="entry name" value="UBC"/>
</dbReference>
<keyword evidence="9" id="KW-1185">Reference proteome</keyword>
<keyword evidence="6" id="KW-0067">ATP-binding</keyword>
<evidence type="ECO:0000256" key="6">
    <source>
        <dbReference type="ARBA" id="ARBA00022840"/>
    </source>
</evidence>
<dbReference type="PROSITE" id="PS50127">
    <property type="entry name" value="UBC_2"/>
    <property type="match status" value="1"/>
</dbReference>
<accession>A0AAE0K138</accession>
<dbReference type="PANTHER" id="PTHR24068">
    <property type="entry name" value="UBIQUITIN-CONJUGATING ENZYME E2"/>
    <property type="match status" value="1"/>
</dbReference>
<dbReference type="GO" id="GO:0061631">
    <property type="term" value="F:ubiquitin conjugating enzyme activity"/>
    <property type="evidence" value="ECO:0007669"/>
    <property type="project" value="UniProtKB-EC"/>
</dbReference>
<organism evidence="8 9">
    <name type="scientific">Podospora didyma</name>
    <dbReference type="NCBI Taxonomy" id="330526"/>
    <lineage>
        <taxon>Eukaryota</taxon>
        <taxon>Fungi</taxon>
        <taxon>Dikarya</taxon>
        <taxon>Ascomycota</taxon>
        <taxon>Pezizomycotina</taxon>
        <taxon>Sordariomycetes</taxon>
        <taxon>Sordariomycetidae</taxon>
        <taxon>Sordariales</taxon>
        <taxon>Podosporaceae</taxon>
        <taxon>Podospora</taxon>
    </lineage>
</organism>
<evidence type="ECO:0000256" key="4">
    <source>
        <dbReference type="ARBA" id="ARBA00022741"/>
    </source>
</evidence>
<proteinExistence type="predicted"/>
<protein>
    <submittedName>
        <fullName evidence="8">Ubiquitin conjugating enzyme</fullName>
    </submittedName>
</protein>